<name>A0ABP2TB91_9LEPT</name>
<keyword evidence="2" id="KW-1185">Reference proteome</keyword>
<accession>A0ABP2TB91</accession>
<evidence type="ECO:0000313" key="1">
    <source>
        <dbReference type="EMBL" id="EMN01509.1"/>
    </source>
</evidence>
<sequence>MNFTIKQSLLELSETLYGLRFSALDNFTFSSSNFLNNFF</sequence>
<protein>
    <submittedName>
        <fullName evidence="1">Uncharacterized protein</fullName>
    </submittedName>
</protein>
<organism evidence="1 2">
    <name type="scientific">Leptospira noguchii str. 2007001578</name>
    <dbReference type="NCBI Taxonomy" id="1049974"/>
    <lineage>
        <taxon>Bacteria</taxon>
        <taxon>Pseudomonadati</taxon>
        <taxon>Spirochaetota</taxon>
        <taxon>Spirochaetia</taxon>
        <taxon>Leptospirales</taxon>
        <taxon>Leptospiraceae</taxon>
        <taxon>Leptospira</taxon>
    </lineage>
</organism>
<proteinExistence type="predicted"/>
<evidence type="ECO:0000313" key="2">
    <source>
        <dbReference type="Proteomes" id="UP000012099"/>
    </source>
</evidence>
<dbReference type="EMBL" id="AHMH02000051">
    <property type="protein sequence ID" value="EMN01509.1"/>
    <property type="molecule type" value="Genomic_DNA"/>
</dbReference>
<gene>
    <name evidence="1" type="ORF">LEP1GSC035_4435</name>
</gene>
<comment type="caution">
    <text evidence="1">The sequence shown here is derived from an EMBL/GenBank/DDBJ whole genome shotgun (WGS) entry which is preliminary data.</text>
</comment>
<reference evidence="1 2" key="1">
    <citation type="submission" date="2013-01" db="EMBL/GenBank/DDBJ databases">
        <authorList>
            <person name="Harkins D.M."/>
            <person name="Durkin A.S."/>
            <person name="Brinkac L.M."/>
            <person name="Haft D.H."/>
            <person name="Selengut J.D."/>
            <person name="Sanka R."/>
            <person name="DePew J."/>
            <person name="Purushe J."/>
            <person name="Whelen A.C."/>
            <person name="Vinetz J.M."/>
            <person name="Sutton G.G."/>
            <person name="Nierman W.C."/>
            <person name="Fouts D.E."/>
        </authorList>
    </citation>
    <scope>NUCLEOTIDE SEQUENCE [LARGE SCALE GENOMIC DNA]</scope>
    <source>
        <strain evidence="1 2">2007001578</strain>
    </source>
</reference>
<dbReference type="Proteomes" id="UP000012099">
    <property type="component" value="Unassembled WGS sequence"/>
</dbReference>